<evidence type="ECO:0000256" key="5">
    <source>
        <dbReference type="ARBA" id="ARBA00022691"/>
    </source>
</evidence>
<evidence type="ECO:0000259" key="7">
    <source>
        <dbReference type="Pfam" id="PF01555"/>
    </source>
</evidence>
<dbReference type="RefSeq" id="WP_146410029.1">
    <property type="nucleotide sequence ID" value="NZ_SJPU01000012.1"/>
</dbReference>
<evidence type="ECO:0000256" key="1">
    <source>
        <dbReference type="ARBA" id="ARBA00006594"/>
    </source>
</evidence>
<gene>
    <name evidence="8" type="ORF">Poly21_56150</name>
</gene>
<dbReference type="Pfam" id="PF01555">
    <property type="entry name" value="N6_N4_Mtase"/>
    <property type="match status" value="1"/>
</dbReference>
<dbReference type="GO" id="GO:0009007">
    <property type="term" value="F:site-specific DNA-methyltransferase (adenine-specific) activity"/>
    <property type="evidence" value="ECO:0007669"/>
    <property type="project" value="UniProtKB-EC"/>
</dbReference>
<dbReference type="PROSITE" id="PS00092">
    <property type="entry name" value="N6_MTASE"/>
    <property type="match status" value="1"/>
</dbReference>
<dbReference type="PIRSF" id="PIRSF015855">
    <property type="entry name" value="TypeIII_Mtase_mKpnI"/>
    <property type="match status" value="1"/>
</dbReference>
<proteinExistence type="inferred from homology"/>
<dbReference type="Gene3D" id="3.40.50.150">
    <property type="entry name" value="Vaccinia Virus protein VP39"/>
    <property type="match status" value="1"/>
</dbReference>
<dbReference type="GO" id="GO:0008170">
    <property type="term" value="F:N-methyltransferase activity"/>
    <property type="evidence" value="ECO:0007669"/>
    <property type="project" value="InterPro"/>
</dbReference>
<reference evidence="8 9" key="1">
    <citation type="journal article" date="2020" name="Antonie Van Leeuwenhoek">
        <title>Rhodopirellula heiligendammensis sp. nov., Rhodopirellula pilleata sp. nov., and Rhodopirellula solitaria sp. nov. isolated from natural or artificial marine surfaces in Northern Germany and California, USA, and emended description of the genus Rhodopirellula.</title>
        <authorList>
            <person name="Kallscheuer N."/>
            <person name="Wiegand S."/>
            <person name="Jogler M."/>
            <person name="Boedeker C."/>
            <person name="Peeters S.H."/>
            <person name="Rast P."/>
            <person name="Heuer A."/>
            <person name="Jetten M.S.M."/>
            <person name="Rohde M."/>
            <person name="Jogler C."/>
        </authorList>
    </citation>
    <scope>NUCLEOTIDE SEQUENCE [LARGE SCALE GENOMIC DNA]</scope>
    <source>
        <strain evidence="8 9">Poly21</strain>
    </source>
</reference>
<keyword evidence="3 8" id="KW-0489">Methyltransferase</keyword>
<evidence type="ECO:0000256" key="3">
    <source>
        <dbReference type="ARBA" id="ARBA00022603"/>
    </source>
</evidence>
<dbReference type="GO" id="GO:0032259">
    <property type="term" value="P:methylation"/>
    <property type="evidence" value="ECO:0007669"/>
    <property type="project" value="UniProtKB-KW"/>
</dbReference>
<dbReference type="GO" id="GO:0003677">
    <property type="term" value="F:DNA binding"/>
    <property type="evidence" value="ECO:0007669"/>
    <property type="project" value="InterPro"/>
</dbReference>
<dbReference type="OrthoDB" id="9800801at2"/>
<comment type="catalytic activity">
    <reaction evidence="6">
        <text>a 2'-deoxyadenosine in DNA + S-adenosyl-L-methionine = an N(6)-methyl-2'-deoxyadenosine in DNA + S-adenosyl-L-homocysteine + H(+)</text>
        <dbReference type="Rhea" id="RHEA:15197"/>
        <dbReference type="Rhea" id="RHEA-COMP:12418"/>
        <dbReference type="Rhea" id="RHEA-COMP:12419"/>
        <dbReference type="ChEBI" id="CHEBI:15378"/>
        <dbReference type="ChEBI" id="CHEBI:57856"/>
        <dbReference type="ChEBI" id="CHEBI:59789"/>
        <dbReference type="ChEBI" id="CHEBI:90615"/>
        <dbReference type="ChEBI" id="CHEBI:90616"/>
        <dbReference type="EC" id="2.1.1.72"/>
    </reaction>
</comment>
<name>A0A5C6B3P4_9BACT</name>
<dbReference type="PRINTS" id="PR00506">
    <property type="entry name" value="D21N6MTFRASE"/>
</dbReference>
<comment type="caution">
    <text evidence="8">The sequence shown here is derived from an EMBL/GenBank/DDBJ whole genome shotgun (WGS) entry which is preliminary data.</text>
</comment>
<keyword evidence="5" id="KW-0949">S-adenosyl-L-methionine</keyword>
<accession>A0A5C6B3P4</accession>
<dbReference type="InterPro" id="IPR002052">
    <property type="entry name" value="DNA_methylase_N6_adenine_CS"/>
</dbReference>
<sequence length="649" mass="72779">MPEKLKMHSPDLVQSNIDRIAELFPNCLTEAEGDDGQITRKIDFDLLRQELSGEIVEGPLERYQLNWPGKREAMLAANAPIAKTLRPCREESVDFDTTQNLFIEGDNLEALKLLQETYLGKVKMIYIDPPYNTGNDFVYDDSFEMPEDEYLSLTDQRDVEGNRLILNPESNGRFHSDWLTMLCPRLKIAKQLLDDDGIIFISIDDGELANLQKLCDQIFGSRCFLGSITVVSNLKGRSDDRHFATAHNQMLAYGKARFETRGVELPEEYIAGYPDMDESGRRYRLQGLRKRGSGARREDRPNMFYPFYVDPKTGGVSMSKGDGNSIEILPKLSDGTDGRWRWGRDTASKRLDELKSRQVSGTERWDVFQIDYLQSGDGLKRIIPKSVWIGPEFANESGTLQVKKLLGKGVFETPKPLGLVKYMLQQSLRDGIVLDFFAGSGTTAHATMDQNLYDNGRRRFILVQIAEPCSEDSVAKRSGFATVADITKARIVKASKEIAASGQLNSQNCDLGFRVLKIDSSNMKDVYYSPADTSQAMLGGLVDNIKPDRTGEDLLFQVLLDCGVDLGLPIKTEVIDNCEVFFVNETEHAAPDLVACFDADIPESLVKTIAARSPLRAVFRDGCFATDADKINVEQVFKQMSPQTQLRSL</sequence>
<evidence type="ECO:0000313" key="8">
    <source>
        <dbReference type="EMBL" id="TWU06548.1"/>
    </source>
</evidence>
<evidence type="ECO:0000256" key="4">
    <source>
        <dbReference type="ARBA" id="ARBA00022679"/>
    </source>
</evidence>
<evidence type="ECO:0000313" key="9">
    <source>
        <dbReference type="Proteomes" id="UP000319908"/>
    </source>
</evidence>
<feature type="domain" description="DNA methylase N-4/N-6" evidence="7">
    <location>
        <begin position="122"/>
        <end position="452"/>
    </location>
</feature>
<dbReference type="EMBL" id="SJPU01000012">
    <property type="protein sequence ID" value="TWU06548.1"/>
    <property type="molecule type" value="Genomic_DNA"/>
</dbReference>
<dbReference type="Proteomes" id="UP000319908">
    <property type="component" value="Unassembled WGS sequence"/>
</dbReference>
<protein>
    <recommendedName>
        <fullName evidence="2">site-specific DNA-methyltransferase (adenine-specific)</fullName>
        <ecNumber evidence="2">2.1.1.72</ecNumber>
    </recommendedName>
</protein>
<dbReference type="InterPro" id="IPR029063">
    <property type="entry name" value="SAM-dependent_MTases_sf"/>
</dbReference>
<keyword evidence="4" id="KW-0808">Transferase</keyword>
<dbReference type="AlphaFoldDB" id="A0A5C6B3P4"/>
<dbReference type="InterPro" id="IPR002295">
    <property type="entry name" value="N4/N6-MTase_EcoPI_Mod-like"/>
</dbReference>
<dbReference type="SUPFAM" id="SSF53335">
    <property type="entry name" value="S-adenosyl-L-methionine-dependent methyltransferases"/>
    <property type="match status" value="1"/>
</dbReference>
<organism evidence="8 9">
    <name type="scientific">Allorhodopirellula heiligendammensis</name>
    <dbReference type="NCBI Taxonomy" id="2714739"/>
    <lineage>
        <taxon>Bacteria</taxon>
        <taxon>Pseudomonadati</taxon>
        <taxon>Planctomycetota</taxon>
        <taxon>Planctomycetia</taxon>
        <taxon>Pirellulales</taxon>
        <taxon>Pirellulaceae</taxon>
        <taxon>Allorhodopirellula</taxon>
    </lineage>
</organism>
<comment type="similarity">
    <text evidence="1">Belongs to the N(4)/N(6)-methyltransferase family.</text>
</comment>
<keyword evidence="9" id="KW-1185">Reference proteome</keyword>
<evidence type="ECO:0000256" key="6">
    <source>
        <dbReference type="ARBA" id="ARBA00047942"/>
    </source>
</evidence>
<evidence type="ECO:0000256" key="2">
    <source>
        <dbReference type="ARBA" id="ARBA00011900"/>
    </source>
</evidence>
<dbReference type="EC" id="2.1.1.72" evidence="2"/>
<dbReference type="InterPro" id="IPR002941">
    <property type="entry name" value="DNA_methylase_N4/N6"/>
</dbReference>